<accession>A0A412Z3M0</accession>
<keyword evidence="2" id="KW-0238">DNA-binding</keyword>
<comment type="caution">
    <text evidence="5">The sequence shown here is derived from an EMBL/GenBank/DDBJ whole genome shotgun (WGS) entry which is preliminary data.</text>
</comment>
<organism evidence="5 8">
    <name type="scientific">Enterocloster bolteae</name>
    <dbReference type="NCBI Taxonomy" id="208479"/>
    <lineage>
        <taxon>Bacteria</taxon>
        <taxon>Bacillati</taxon>
        <taxon>Bacillota</taxon>
        <taxon>Clostridia</taxon>
        <taxon>Lachnospirales</taxon>
        <taxon>Lachnospiraceae</taxon>
        <taxon>Enterocloster</taxon>
    </lineage>
</organism>
<dbReference type="GO" id="GO:0003677">
    <property type="term" value="F:DNA binding"/>
    <property type="evidence" value="ECO:0007669"/>
    <property type="project" value="UniProtKB-KW"/>
</dbReference>
<dbReference type="GeneID" id="23114900"/>
<feature type="domain" description="HTH gntR-type" evidence="4">
    <location>
        <begin position="9"/>
        <end position="77"/>
    </location>
</feature>
<dbReference type="InterPro" id="IPR036390">
    <property type="entry name" value="WH_DNA-bd_sf"/>
</dbReference>
<sequence>MKTASNGSLPLYSQIVQDIRNKILNGTYKYNERLPNEKWLCNLYDISRTTLRKSIDELIAEGLLERHSNKGVYVVYSKFDTGFDRPYSLFQEMVKSGIKPSSKILSFSRINADSKLSRALNCEVNTPLLEILRLRYADDVPFNIQQLYLIESFFPQFNPWLLTDHSLYEIMESDYQIKIVKTVQVVTTGSVSKNQSELLKVPIRTPLLHTTSTIYSSTGDIVEYQQNDILTNVIPYSYKVQRP</sequence>
<evidence type="ECO:0000259" key="4">
    <source>
        <dbReference type="PROSITE" id="PS50949"/>
    </source>
</evidence>
<dbReference type="PANTHER" id="PTHR44846">
    <property type="entry name" value="MANNOSYL-D-GLYCERATE TRANSPORT/METABOLISM SYSTEM REPRESSOR MNGR-RELATED"/>
    <property type="match status" value="1"/>
</dbReference>
<dbReference type="SMART" id="SM00345">
    <property type="entry name" value="HTH_GNTR"/>
    <property type="match status" value="1"/>
</dbReference>
<dbReference type="EMBL" id="QRZM01000007">
    <property type="protein sequence ID" value="RGV74524.1"/>
    <property type="molecule type" value="Genomic_DNA"/>
</dbReference>
<dbReference type="InterPro" id="IPR036388">
    <property type="entry name" value="WH-like_DNA-bd_sf"/>
</dbReference>
<dbReference type="SMART" id="SM00866">
    <property type="entry name" value="UTRA"/>
    <property type="match status" value="1"/>
</dbReference>
<evidence type="ECO:0000256" key="1">
    <source>
        <dbReference type="ARBA" id="ARBA00023015"/>
    </source>
</evidence>
<dbReference type="GO" id="GO:0045892">
    <property type="term" value="P:negative regulation of DNA-templated transcription"/>
    <property type="evidence" value="ECO:0007669"/>
    <property type="project" value="TreeGrafter"/>
</dbReference>
<evidence type="ECO:0000313" key="6">
    <source>
        <dbReference type="EMBL" id="RHC55775.1"/>
    </source>
</evidence>
<protein>
    <submittedName>
        <fullName evidence="5">GntR family transcriptional regulator</fullName>
    </submittedName>
</protein>
<dbReference type="SUPFAM" id="SSF64288">
    <property type="entry name" value="Chorismate lyase-like"/>
    <property type="match status" value="1"/>
</dbReference>
<dbReference type="InterPro" id="IPR000524">
    <property type="entry name" value="Tscrpt_reg_HTH_GntR"/>
</dbReference>
<evidence type="ECO:0000256" key="2">
    <source>
        <dbReference type="ARBA" id="ARBA00023125"/>
    </source>
</evidence>
<gene>
    <name evidence="6" type="ORF">DW839_13165</name>
    <name evidence="5" type="ORF">DWW02_17865</name>
</gene>
<evidence type="ECO:0000313" key="8">
    <source>
        <dbReference type="Proteomes" id="UP000284543"/>
    </source>
</evidence>
<evidence type="ECO:0000313" key="7">
    <source>
        <dbReference type="Proteomes" id="UP000283975"/>
    </source>
</evidence>
<proteinExistence type="predicted"/>
<dbReference type="InterPro" id="IPR050679">
    <property type="entry name" value="Bact_HTH_transcr_reg"/>
</dbReference>
<dbReference type="EMBL" id="QSHZ01000012">
    <property type="protein sequence ID" value="RHC55775.1"/>
    <property type="molecule type" value="Genomic_DNA"/>
</dbReference>
<dbReference type="InterPro" id="IPR011663">
    <property type="entry name" value="UTRA"/>
</dbReference>
<dbReference type="Proteomes" id="UP000283975">
    <property type="component" value="Unassembled WGS sequence"/>
</dbReference>
<reference evidence="7 8" key="1">
    <citation type="submission" date="2018-08" db="EMBL/GenBank/DDBJ databases">
        <title>A genome reference for cultivated species of the human gut microbiota.</title>
        <authorList>
            <person name="Zou Y."/>
            <person name="Xue W."/>
            <person name="Luo G."/>
        </authorList>
    </citation>
    <scope>NUCLEOTIDE SEQUENCE [LARGE SCALE GENOMIC DNA]</scope>
    <source>
        <strain evidence="5 8">AF14-18</strain>
        <strain evidence="6 7">AM35-14</strain>
    </source>
</reference>
<dbReference type="AlphaFoldDB" id="A0A412Z3M0"/>
<evidence type="ECO:0000313" key="5">
    <source>
        <dbReference type="EMBL" id="RGV74524.1"/>
    </source>
</evidence>
<dbReference type="RefSeq" id="WP_002576741.1">
    <property type="nucleotide sequence ID" value="NZ_CACRTF010000011.1"/>
</dbReference>
<keyword evidence="3" id="KW-0804">Transcription</keyword>
<dbReference type="CDD" id="cd07377">
    <property type="entry name" value="WHTH_GntR"/>
    <property type="match status" value="1"/>
</dbReference>
<dbReference type="GO" id="GO:0003700">
    <property type="term" value="F:DNA-binding transcription factor activity"/>
    <property type="evidence" value="ECO:0007669"/>
    <property type="project" value="InterPro"/>
</dbReference>
<evidence type="ECO:0000256" key="3">
    <source>
        <dbReference type="ARBA" id="ARBA00023163"/>
    </source>
</evidence>
<dbReference type="Gene3D" id="1.10.10.10">
    <property type="entry name" value="Winged helix-like DNA-binding domain superfamily/Winged helix DNA-binding domain"/>
    <property type="match status" value="1"/>
</dbReference>
<dbReference type="SUPFAM" id="SSF46785">
    <property type="entry name" value="Winged helix' DNA-binding domain"/>
    <property type="match status" value="1"/>
</dbReference>
<dbReference type="PRINTS" id="PR00035">
    <property type="entry name" value="HTHGNTR"/>
</dbReference>
<dbReference type="PROSITE" id="PS50949">
    <property type="entry name" value="HTH_GNTR"/>
    <property type="match status" value="1"/>
</dbReference>
<dbReference type="Proteomes" id="UP000284543">
    <property type="component" value="Unassembled WGS sequence"/>
</dbReference>
<dbReference type="Pfam" id="PF07702">
    <property type="entry name" value="UTRA"/>
    <property type="match status" value="1"/>
</dbReference>
<dbReference type="Gene3D" id="3.40.1410.10">
    <property type="entry name" value="Chorismate lyase-like"/>
    <property type="match status" value="1"/>
</dbReference>
<dbReference type="PANTHER" id="PTHR44846:SF1">
    <property type="entry name" value="MANNOSYL-D-GLYCERATE TRANSPORT_METABOLISM SYSTEM REPRESSOR MNGR-RELATED"/>
    <property type="match status" value="1"/>
</dbReference>
<dbReference type="InterPro" id="IPR028978">
    <property type="entry name" value="Chorismate_lyase_/UTRA_dom_sf"/>
</dbReference>
<keyword evidence="1" id="KW-0805">Transcription regulation</keyword>
<dbReference type="Pfam" id="PF00392">
    <property type="entry name" value="GntR"/>
    <property type="match status" value="1"/>
</dbReference>
<name>A0A412Z3M0_9FIRM</name>